<gene>
    <name evidence="2" type="primary">RvY_18078</name>
    <name evidence="2" type="synonym">RvY_18078.1</name>
    <name evidence="2" type="ORF">RvY_18078-1</name>
</gene>
<reference evidence="2 3" key="1">
    <citation type="journal article" date="2016" name="Nat. Commun.">
        <title>Extremotolerant tardigrade genome and improved radiotolerance of human cultured cells by tardigrade-unique protein.</title>
        <authorList>
            <person name="Hashimoto T."/>
            <person name="Horikawa D.D."/>
            <person name="Saito Y."/>
            <person name="Kuwahara H."/>
            <person name="Kozuka-Hata H."/>
            <person name="Shin-I T."/>
            <person name="Minakuchi Y."/>
            <person name="Ohishi K."/>
            <person name="Motoyama A."/>
            <person name="Aizu T."/>
            <person name="Enomoto A."/>
            <person name="Kondo K."/>
            <person name="Tanaka S."/>
            <person name="Hara Y."/>
            <person name="Koshikawa S."/>
            <person name="Sagara H."/>
            <person name="Miura T."/>
            <person name="Yokobori S."/>
            <person name="Miyagawa K."/>
            <person name="Suzuki Y."/>
            <person name="Kubo T."/>
            <person name="Oyama M."/>
            <person name="Kohara Y."/>
            <person name="Fujiyama A."/>
            <person name="Arakawa K."/>
            <person name="Katayama T."/>
            <person name="Toyoda A."/>
            <person name="Kunieda T."/>
        </authorList>
    </citation>
    <scope>NUCLEOTIDE SEQUENCE [LARGE SCALE GENOMIC DNA]</scope>
    <source>
        <strain evidence="2 3">YOKOZUNA-1</strain>
    </source>
</reference>
<feature type="region of interest" description="Disordered" evidence="1">
    <location>
        <begin position="1"/>
        <end position="27"/>
    </location>
</feature>
<evidence type="ECO:0000256" key="1">
    <source>
        <dbReference type="SAM" id="MobiDB-lite"/>
    </source>
</evidence>
<dbReference type="AlphaFoldDB" id="A0A1D1W4F5"/>
<dbReference type="EMBL" id="BDGG01000017">
    <property type="protein sequence ID" value="GAV08372.1"/>
    <property type="molecule type" value="Genomic_DNA"/>
</dbReference>
<comment type="caution">
    <text evidence="2">The sequence shown here is derived from an EMBL/GenBank/DDBJ whole genome shotgun (WGS) entry which is preliminary data.</text>
</comment>
<keyword evidence="3" id="KW-1185">Reference proteome</keyword>
<name>A0A1D1W4F5_RAMVA</name>
<organism evidence="2 3">
    <name type="scientific">Ramazzottius varieornatus</name>
    <name type="common">Water bear</name>
    <name type="synonym">Tardigrade</name>
    <dbReference type="NCBI Taxonomy" id="947166"/>
    <lineage>
        <taxon>Eukaryota</taxon>
        <taxon>Metazoa</taxon>
        <taxon>Ecdysozoa</taxon>
        <taxon>Tardigrada</taxon>
        <taxon>Eutardigrada</taxon>
        <taxon>Parachela</taxon>
        <taxon>Hypsibioidea</taxon>
        <taxon>Ramazzottiidae</taxon>
        <taxon>Ramazzottius</taxon>
    </lineage>
</organism>
<protein>
    <submittedName>
        <fullName evidence="2">Uncharacterized protein</fullName>
    </submittedName>
</protein>
<accession>A0A1D1W4F5</accession>
<sequence>MSLAIRSSCHDPRRSAPPPQRQLDSIFTNPSSTETLENCWSNDSEIAGALAEYPTTPLECVTTFTHFVDPHKAAEAKVERRCAVRSPFSKDGCTQPEKRTVNLQEELSVTCRCSASDGCNTDKWTSYNMGRTNPFKLTSGTWSVSVADASKNSFEDRWRVCHVCSASRRTSSSAPYCFSARSLSLSTQQSCMELSHITGIVMNLPAEAYFIHCFTKFQQNGSTQSMERGCQVRLAPVQDRCDSKGYYCSCNFNGCNSQEWNGGGWQAAGQSSQMPVGAAASPIPPVAPRNNVSNAPPVPAGHTGGWNVSGLVRHCYWCKGTVERRSGVLTGCFGEGTALREGIVECSEKDPNMRTDLFLNRDHELECLTVFRYSTNPHSTHEAIMERKCALRRSMASPVQRCSQAESKDDATGGYAEVVCRCSNDNYCNDDTWPTTQMGHPPFTVAAAVIPPLGSDLWGRGRSCHQCEGTVNVKTGKVHGCFFQDGLSNATAVRCAHAAEYVQAILRNLPAQQHFIHCVAQFDEGNSTDRLVVRRYCDVRLSPVPDGCTAEGKVRTCRCNSQHCNNDLWSNQTGLMASPASTVVQTVGPLDVMQPVKPTDISRPTPLKPEKLASYQCVSPPHEKDIINGHCFKPQHSPLVNCSDDPRFLSLFKDFPSFVPMCETEMKTTAKKPYKYSIRRACTAKTLEEVGEHHTTLRAPDKNGYKVDRWRCLASYCNSHHSVSWRKKLP</sequence>
<evidence type="ECO:0000313" key="3">
    <source>
        <dbReference type="Proteomes" id="UP000186922"/>
    </source>
</evidence>
<proteinExistence type="predicted"/>
<dbReference type="Proteomes" id="UP000186922">
    <property type="component" value="Unassembled WGS sequence"/>
</dbReference>
<evidence type="ECO:0000313" key="2">
    <source>
        <dbReference type="EMBL" id="GAV08372.1"/>
    </source>
</evidence>